<dbReference type="Pfam" id="PF07885">
    <property type="entry name" value="Ion_trans_2"/>
    <property type="match status" value="2"/>
</dbReference>
<gene>
    <name evidence="11" type="ORF">KPH14_011903</name>
</gene>
<evidence type="ECO:0000259" key="10">
    <source>
        <dbReference type="Pfam" id="PF07885"/>
    </source>
</evidence>
<keyword evidence="4 9" id="KW-1133">Transmembrane helix</keyword>
<proteinExistence type="inferred from homology"/>
<dbReference type="GO" id="GO:0030322">
    <property type="term" value="P:stabilization of membrane potential"/>
    <property type="evidence" value="ECO:0007669"/>
    <property type="project" value="TreeGrafter"/>
</dbReference>
<dbReference type="InterPro" id="IPR013099">
    <property type="entry name" value="K_chnl_dom"/>
</dbReference>
<name>A0AAD9R9N1_9HYME</name>
<evidence type="ECO:0000256" key="7">
    <source>
        <dbReference type="ARBA" id="ARBA00023303"/>
    </source>
</evidence>
<accession>A0AAD9R9N1</accession>
<dbReference type="InterPro" id="IPR003280">
    <property type="entry name" value="2pore_dom_K_chnl"/>
</dbReference>
<comment type="caution">
    <text evidence="11">The sequence shown here is derived from an EMBL/GenBank/DDBJ whole genome shotgun (WGS) entry which is preliminary data.</text>
</comment>
<dbReference type="GO" id="GO:0005886">
    <property type="term" value="C:plasma membrane"/>
    <property type="evidence" value="ECO:0007669"/>
    <property type="project" value="TreeGrafter"/>
</dbReference>
<reference evidence="11" key="1">
    <citation type="submission" date="2021-08" db="EMBL/GenBank/DDBJ databases">
        <authorList>
            <person name="Misof B."/>
            <person name="Oliver O."/>
            <person name="Podsiadlowski L."/>
            <person name="Donath A."/>
            <person name="Peters R."/>
            <person name="Mayer C."/>
            <person name="Rust J."/>
            <person name="Gunkel S."/>
            <person name="Lesny P."/>
            <person name="Martin S."/>
            <person name="Oeyen J.P."/>
            <person name="Petersen M."/>
            <person name="Panagiotis P."/>
            <person name="Wilbrandt J."/>
            <person name="Tanja T."/>
        </authorList>
    </citation>
    <scope>NUCLEOTIDE SEQUENCE</scope>
    <source>
        <strain evidence="11">GBR_01_08_01A</strain>
        <tissue evidence="11">Thorax + abdomen</tissue>
    </source>
</reference>
<comment type="similarity">
    <text evidence="8">Belongs to the two pore domain potassium channel (TC 1.A.1.8) family.</text>
</comment>
<dbReference type="Gene3D" id="1.10.287.70">
    <property type="match status" value="1"/>
</dbReference>
<dbReference type="SUPFAM" id="SSF81324">
    <property type="entry name" value="Voltage-gated potassium channels"/>
    <property type="match status" value="2"/>
</dbReference>
<dbReference type="EMBL" id="JAIFRP010004412">
    <property type="protein sequence ID" value="KAK2575640.1"/>
    <property type="molecule type" value="Genomic_DNA"/>
</dbReference>
<keyword evidence="7 8" id="KW-0407">Ion channel</keyword>
<dbReference type="PANTHER" id="PTHR11003:SF142">
    <property type="entry name" value="POTASSIUM CHANNEL DOMAIN-CONTAINING PROTEIN"/>
    <property type="match status" value="1"/>
</dbReference>
<feature type="transmembrane region" description="Helical" evidence="9">
    <location>
        <begin position="193"/>
        <end position="214"/>
    </location>
</feature>
<sequence>MTVGKKTNSNIELGQYNGLTKEVNGAESSDDNRRGNEVKPFLREETIRKIKSVAGHVGLLITLMLYTAAGGMVFRQIELPAELARLERLRVKLRTQRYRFLDAISNNTDVSNLKKLVSLKLRAYEEAVQETAQAGMLVSFVTEAIEQDDQGIAELPPISTDRWSVLQAVFFASTVLTTIGYGNVVPSTNWGRIFCILFAIIGIPLTLTVIADWGKLFAEAVVHLALIAKSRLPFLTSTFCIPTNLAGRRSVGAVAAVALLFLYLACGAGMFMLWEDDWDFFEGFYFCFVTMTTIGFGDLVPKKPKYTLLCTLYILVGLALTSTIIELVRRQYAQSWRRLQALSGPLAETLRRLGEHAGGDMSAFHSDLRKVLTVISMPRLKWSPSGARADSKDKEWEEAVEAVLRDIAASATAPPPRKPIVQIVVYESSV</sequence>
<protein>
    <recommendedName>
        <fullName evidence="10">Potassium channel domain-containing protein</fullName>
    </recommendedName>
</protein>
<evidence type="ECO:0000256" key="9">
    <source>
        <dbReference type="SAM" id="Phobius"/>
    </source>
</evidence>
<feature type="domain" description="Potassium channel" evidence="10">
    <location>
        <begin position="161"/>
        <end position="218"/>
    </location>
</feature>
<evidence type="ECO:0000313" key="11">
    <source>
        <dbReference type="EMBL" id="KAK2575640.1"/>
    </source>
</evidence>
<keyword evidence="6 9" id="KW-0472">Membrane</keyword>
<evidence type="ECO:0000256" key="6">
    <source>
        <dbReference type="ARBA" id="ARBA00023136"/>
    </source>
</evidence>
<keyword evidence="2 8" id="KW-0813">Transport</keyword>
<feature type="transmembrane region" description="Helical" evidence="9">
    <location>
        <begin position="163"/>
        <end position="181"/>
    </location>
</feature>
<keyword evidence="5 8" id="KW-0406">Ion transport</keyword>
<dbReference type="PRINTS" id="PR01333">
    <property type="entry name" value="2POREKCHANEL"/>
</dbReference>
<keyword evidence="3 8" id="KW-0812">Transmembrane</keyword>
<organism evidence="11 12">
    <name type="scientific">Odynerus spinipes</name>
    <dbReference type="NCBI Taxonomy" id="1348599"/>
    <lineage>
        <taxon>Eukaryota</taxon>
        <taxon>Metazoa</taxon>
        <taxon>Ecdysozoa</taxon>
        <taxon>Arthropoda</taxon>
        <taxon>Hexapoda</taxon>
        <taxon>Insecta</taxon>
        <taxon>Pterygota</taxon>
        <taxon>Neoptera</taxon>
        <taxon>Endopterygota</taxon>
        <taxon>Hymenoptera</taxon>
        <taxon>Apocrita</taxon>
        <taxon>Aculeata</taxon>
        <taxon>Vespoidea</taxon>
        <taxon>Vespidae</taxon>
        <taxon>Eumeninae</taxon>
        <taxon>Odynerus</taxon>
    </lineage>
</organism>
<evidence type="ECO:0000256" key="8">
    <source>
        <dbReference type="RuleBase" id="RU003857"/>
    </source>
</evidence>
<evidence type="ECO:0000313" key="12">
    <source>
        <dbReference type="Proteomes" id="UP001258017"/>
    </source>
</evidence>
<reference evidence="11" key="2">
    <citation type="journal article" date="2023" name="Commun. Biol.">
        <title>Intrasexual cuticular hydrocarbon dimorphism in a wasp sheds light on hydrocarbon biosynthesis genes in Hymenoptera.</title>
        <authorList>
            <person name="Moris V.C."/>
            <person name="Podsiadlowski L."/>
            <person name="Martin S."/>
            <person name="Oeyen J.P."/>
            <person name="Donath A."/>
            <person name="Petersen M."/>
            <person name="Wilbrandt J."/>
            <person name="Misof B."/>
            <person name="Liedtke D."/>
            <person name="Thamm M."/>
            <person name="Scheiner R."/>
            <person name="Schmitt T."/>
            <person name="Niehuis O."/>
        </authorList>
    </citation>
    <scope>NUCLEOTIDE SEQUENCE</scope>
    <source>
        <strain evidence="11">GBR_01_08_01A</strain>
    </source>
</reference>
<dbReference type="Proteomes" id="UP001258017">
    <property type="component" value="Unassembled WGS sequence"/>
</dbReference>
<keyword evidence="12" id="KW-1185">Reference proteome</keyword>
<dbReference type="GO" id="GO:0022841">
    <property type="term" value="F:potassium ion leak channel activity"/>
    <property type="evidence" value="ECO:0007669"/>
    <property type="project" value="TreeGrafter"/>
</dbReference>
<comment type="subcellular location">
    <subcellularLocation>
        <location evidence="1">Membrane</location>
        <topology evidence="1">Multi-pass membrane protein</topology>
    </subcellularLocation>
</comment>
<evidence type="ECO:0000256" key="2">
    <source>
        <dbReference type="ARBA" id="ARBA00022448"/>
    </source>
</evidence>
<evidence type="ECO:0000256" key="5">
    <source>
        <dbReference type="ARBA" id="ARBA00023065"/>
    </source>
</evidence>
<dbReference type="AlphaFoldDB" id="A0AAD9R9N1"/>
<dbReference type="PANTHER" id="PTHR11003">
    <property type="entry name" value="POTASSIUM CHANNEL, SUBFAMILY K"/>
    <property type="match status" value="1"/>
</dbReference>
<feature type="domain" description="Potassium channel" evidence="10">
    <location>
        <begin position="259"/>
        <end position="330"/>
    </location>
</feature>
<evidence type="ECO:0000256" key="4">
    <source>
        <dbReference type="ARBA" id="ARBA00022989"/>
    </source>
</evidence>
<dbReference type="GO" id="GO:0015271">
    <property type="term" value="F:outward rectifier potassium channel activity"/>
    <property type="evidence" value="ECO:0007669"/>
    <property type="project" value="TreeGrafter"/>
</dbReference>
<feature type="transmembrane region" description="Helical" evidence="9">
    <location>
        <begin position="253"/>
        <end position="274"/>
    </location>
</feature>
<evidence type="ECO:0000256" key="1">
    <source>
        <dbReference type="ARBA" id="ARBA00004141"/>
    </source>
</evidence>
<evidence type="ECO:0000256" key="3">
    <source>
        <dbReference type="ARBA" id="ARBA00022692"/>
    </source>
</evidence>
<feature type="transmembrane region" description="Helical" evidence="9">
    <location>
        <begin position="306"/>
        <end position="328"/>
    </location>
</feature>
<feature type="transmembrane region" description="Helical" evidence="9">
    <location>
        <begin position="53"/>
        <end position="74"/>
    </location>
</feature>